<reference evidence="1" key="1">
    <citation type="submission" date="2019-10" db="EMBL/GenBank/DDBJ databases">
        <authorList>
            <consortium name="DOE Joint Genome Institute"/>
            <person name="Kuo A."/>
            <person name="Miyauchi S."/>
            <person name="Kiss E."/>
            <person name="Drula E."/>
            <person name="Kohler A."/>
            <person name="Sanchez-Garcia M."/>
            <person name="Andreopoulos B."/>
            <person name="Barry K.W."/>
            <person name="Bonito G."/>
            <person name="Buee M."/>
            <person name="Carver A."/>
            <person name="Chen C."/>
            <person name="Cichocki N."/>
            <person name="Clum A."/>
            <person name="Culley D."/>
            <person name="Crous P.W."/>
            <person name="Fauchery L."/>
            <person name="Girlanda M."/>
            <person name="Hayes R."/>
            <person name="Keri Z."/>
            <person name="Labutti K."/>
            <person name="Lipzen A."/>
            <person name="Lombard V."/>
            <person name="Magnuson J."/>
            <person name="Maillard F."/>
            <person name="Morin E."/>
            <person name="Murat C."/>
            <person name="Nolan M."/>
            <person name="Ohm R."/>
            <person name="Pangilinan J."/>
            <person name="Pereira M."/>
            <person name="Perotto S."/>
            <person name="Peter M."/>
            <person name="Riley R."/>
            <person name="Sitrit Y."/>
            <person name="Stielow B."/>
            <person name="Szollosi G."/>
            <person name="Zifcakova L."/>
            <person name="Stursova M."/>
            <person name="Spatafora J.W."/>
            <person name="Tedersoo L."/>
            <person name="Vaario L.-M."/>
            <person name="Yamada A."/>
            <person name="Yan M."/>
            <person name="Wang P."/>
            <person name="Xu J."/>
            <person name="Bruns T."/>
            <person name="Baldrian P."/>
            <person name="Vilgalys R."/>
            <person name="Henrissat B."/>
            <person name="Grigoriev I.V."/>
            <person name="Hibbett D."/>
            <person name="Nagy L.G."/>
            <person name="Martin F.M."/>
        </authorList>
    </citation>
    <scope>NUCLEOTIDE SEQUENCE</scope>
    <source>
        <strain evidence="1">P2</strain>
    </source>
</reference>
<organism evidence="1 2">
    <name type="scientific">Thelephora ganbajun</name>
    <name type="common">Ganba fungus</name>
    <dbReference type="NCBI Taxonomy" id="370292"/>
    <lineage>
        <taxon>Eukaryota</taxon>
        <taxon>Fungi</taxon>
        <taxon>Dikarya</taxon>
        <taxon>Basidiomycota</taxon>
        <taxon>Agaricomycotina</taxon>
        <taxon>Agaricomycetes</taxon>
        <taxon>Thelephorales</taxon>
        <taxon>Thelephoraceae</taxon>
        <taxon>Thelephora</taxon>
    </lineage>
</organism>
<dbReference type="Proteomes" id="UP000886501">
    <property type="component" value="Unassembled WGS sequence"/>
</dbReference>
<gene>
    <name evidence="1" type="ORF">BDM02DRAFT_3183710</name>
</gene>
<name>A0ACB6ZS89_THEGA</name>
<evidence type="ECO:0000313" key="1">
    <source>
        <dbReference type="EMBL" id="KAF9652318.1"/>
    </source>
</evidence>
<comment type="caution">
    <text evidence="1">The sequence shown here is derived from an EMBL/GenBank/DDBJ whole genome shotgun (WGS) entry which is preliminary data.</text>
</comment>
<protein>
    <submittedName>
        <fullName evidence="1">Uncharacterized protein</fullName>
    </submittedName>
</protein>
<reference evidence="1" key="2">
    <citation type="journal article" date="2020" name="Nat. Commun.">
        <title>Large-scale genome sequencing of mycorrhizal fungi provides insights into the early evolution of symbiotic traits.</title>
        <authorList>
            <person name="Miyauchi S."/>
            <person name="Kiss E."/>
            <person name="Kuo A."/>
            <person name="Drula E."/>
            <person name="Kohler A."/>
            <person name="Sanchez-Garcia M."/>
            <person name="Morin E."/>
            <person name="Andreopoulos B."/>
            <person name="Barry K.W."/>
            <person name="Bonito G."/>
            <person name="Buee M."/>
            <person name="Carver A."/>
            <person name="Chen C."/>
            <person name="Cichocki N."/>
            <person name="Clum A."/>
            <person name="Culley D."/>
            <person name="Crous P.W."/>
            <person name="Fauchery L."/>
            <person name="Girlanda M."/>
            <person name="Hayes R.D."/>
            <person name="Keri Z."/>
            <person name="LaButti K."/>
            <person name="Lipzen A."/>
            <person name="Lombard V."/>
            <person name="Magnuson J."/>
            <person name="Maillard F."/>
            <person name="Murat C."/>
            <person name="Nolan M."/>
            <person name="Ohm R.A."/>
            <person name="Pangilinan J."/>
            <person name="Pereira M.F."/>
            <person name="Perotto S."/>
            <person name="Peter M."/>
            <person name="Pfister S."/>
            <person name="Riley R."/>
            <person name="Sitrit Y."/>
            <person name="Stielow J.B."/>
            <person name="Szollosi G."/>
            <person name="Zifcakova L."/>
            <person name="Stursova M."/>
            <person name="Spatafora J.W."/>
            <person name="Tedersoo L."/>
            <person name="Vaario L.M."/>
            <person name="Yamada A."/>
            <person name="Yan M."/>
            <person name="Wang P."/>
            <person name="Xu J."/>
            <person name="Bruns T."/>
            <person name="Baldrian P."/>
            <person name="Vilgalys R."/>
            <person name="Dunand C."/>
            <person name="Henrissat B."/>
            <person name="Grigoriev I.V."/>
            <person name="Hibbett D."/>
            <person name="Nagy L.G."/>
            <person name="Martin F.M."/>
        </authorList>
    </citation>
    <scope>NUCLEOTIDE SEQUENCE</scope>
    <source>
        <strain evidence="1">P2</strain>
    </source>
</reference>
<accession>A0ACB6ZS89</accession>
<proteinExistence type="predicted"/>
<keyword evidence="2" id="KW-1185">Reference proteome</keyword>
<evidence type="ECO:0000313" key="2">
    <source>
        <dbReference type="Proteomes" id="UP000886501"/>
    </source>
</evidence>
<sequence>MADITPRVNGARMNDYIGRPVRLICKVTKIVGNTAIVEASDGATIEGAPTIEDYAEIVGTVTTASKIKMMTCINMGRELGEFNLQYLDQALSG</sequence>
<dbReference type="EMBL" id="MU117969">
    <property type="protein sequence ID" value="KAF9652318.1"/>
    <property type="molecule type" value="Genomic_DNA"/>
</dbReference>